<evidence type="ECO:0000313" key="2">
    <source>
        <dbReference type="EMBL" id="GBN85422.1"/>
    </source>
</evidence>
<feature type="compositionally biased region" description="Basic and acidic residues" evidence="1">
    <location>
        <begin position="9"/>
        <end position="21"/>
    </location>
</feature>
<sequence length="185" mass="20840">MSRKLSGVENRRKVKEREKQSHLSSSFLSSWLKENTNEDDSNTEPAVQYAASSSASEEPSVPGTTEELVSFEPPINFSEGESVLFDLNDPGTWPENLTDTQTCLILSELMNKLVNESDLSNTYRDGRILSKDWFHKVLPNGEKINRLWLMLGKSMNSLYCLPCKLFAHTQSESKSSLVRGEGFTN</sequence>
<evidence type="ECO:0000256" key="1">
    <source>
        <dbReference type="SAM" id="MobiDB-lite"/>
    </source>
</evidence>
<proteinExistence type="predicted"/>
<keyword evidence="3" id="KW-1185">Reference proteome</keyword>
<organism evidence="2 3">
    <name type="scientific">Araneus ventricosus</name>
    <name type="common">Orbweaver spider</name>
    <name type="synonym">Epeira ventricosa</name>
    <dbReference type="NCBI Taxonomy" id="182803"/>
    <lineage>
        <taxon>Eukaryota</taxon>
        <taxon>Metazoa</taxon>
        <taxon>Ecdysozoa</taxon>
        <taxon>Arthropoda</taxon>
        <taxon>Chelicerata</taxon>
        <taxon>Arachnida</taxon>
        <taxon>Araneae</taxon>
        <taxon>Araneomorphae</taxon>
        <taxon>Entelegynae</taxon>
        <taxon>Araneoidea</taxon>
        <taxon>Araneidae</taxon>
        <taxon>Araneus</taxon>
    </lineage>
</organism>
<feature type="region of interest" description="Disordered" evidence="1">
    <location>
        <begin position="1"/>
        <end position="66"/>
    </location>
</feature>
<evidence type="ECO:0000313" key="3">
    <source>
        <dbReference type="Proteomes" id="UP000499080"/>
    </source>
</evidence>
<reference evidence="2 3" key="1">
    <citation type="journal article" date="2019" name="Sci. Rep.">
        <title>Orb-weaving spider Araneus ventricosus genome elucidates the spidroin gene catalogue.</title>
        <authorList>
            <person name="Kono N."/>
            <person name="Nakamura H."/>
            <person name="Ohtoshi R."/>
            <person name="Moran D.A.P."/>
            <person name="Shinohara A."/>
            <person name="Yoshida Y."/>
            <person name="Fujiwara M."/>
            <person name="Mori M."/>
            <person name="Tomita M."/>
            <person name="Arakawa K."/>
        </authorList>
    </citation>
    <scope>NUCLEOTIDE SEQUENCE [LARGE SCALE GENOMIC DNA]</scope>
</reference>
<dbReference type="AlphaFoldDB" id="A0A4Y2SB30"/>
<name>A0A4Y2SB30_ARAVE</name>
<feature type="compositionally biased region" description="Low complexity" evidence="1">
    <location>
        <begin position="22"/>
        <end position="32"/>
    </location>
</feature>
<accession>A0A4Y2SB30</accession>
<dbReference type="EMBL" id="BGPR01020759">
    <property type="protein sequence ID" value="GBN85422.1"/>
    <property type="molecule type" value="Genomic_DNA"/>
</dbReference>
<dbReference type="OrthoDB" id="10025028at2759"/>
<gene>
    <name evidence="2" type="ORF">AVEN_185594_1</name>
</gene>
<protein>
    <submittedName>
        <fullName evidence="2">Uncharacterized protein</fullName>
    </submittedName>
</protein>
<dbReference type="Proteomes" id="UP000499080">
    <property type="component" value="Unassembled WGS sequence"/>
</dbReference>
<comment type="caution">
    <text evidence="2">The sequence shown here is derived from an EMBL/GenBank/DDBJ whole genome shotgun (WGS) entry which is preliminary data.</text>
</comment>